<gene>
    <name evidence="2" type="ORF">DdX_10689</name>
</gene>
<evidence type="ECO:0000313" key="2">
    <source>
        <dbReference type="EMBL" id="KAI1710626.1"/>
    </source>
</evidence>
<dbReference type="AlphaFoldDB" id="A0AAD4MZU4"/>
<dbReference type="CDD" id="cd02603">
    <property type="entry name" value="HAD_sEH-N_like"/>
    <property type="match status" value="1"/>
</dbReference>
<organism evidence="2 3">
    <name type="scientific">Ditylenchus destructor</name>
    <dbReference type="NCBI Taxonomy" id="166010"/>
    <lineage>
        <taxon>Eukaryota</taxon>
        <taxon>Metazoa</taxon>
        <taxon>Ecdysozoa</taxon>
        <taxon>Nematoda</taxon>
        <taxon>Chromadorea</taxon>
        <taxon>Rhabditida</taxon>
        <taxon>Tylenchina</taxon>
        <taxon>Tylenchomorpha</taxon>
        <taxon>Sphaerularioidea</taxon>
        <taxon>Anguinidae</taxon>
        <taxon>Anguininae</taxon>
        <taxon>Ditylenchus</taxon>
    </lineage>
</organism>
<dbReference type="NCBIfam" id="TIGR01509">
    <property type="entry name" value="HAD-SF-IA-v3"/>
    <property type="match status" value="1"/>
</dbReference>
<proteinExistence type="predicted"/>
<dbReference type="Proteomes" id="UP001201812">
    <property type="component" value="Unassembled WGS sequence"/>
</dbReference>
<keyword evidence="2" id="KW-0378">Hydrolase</keyword>
<dbReference type="PANTHER" id="PTHR47829">
    <property type="entry name" value="HYDROLASE, PUTATIVE (AFU_ORTHOLOGUE AFUA_1G12880)-RELATED"/>
    <property type="match status" value="1"/>
</dbReference>
<dbReference type="InterPro" id="IPR036412">
    <property type="entry name" value="HAD-like_sf"/>
</dbReference>
<protein>
    <submittedName>
        <fullName evidence="2">Haloacid dehalogenase-like hydrolase domain-containing protein</fullName>
    </submittedName>
</protein>
<dbReference type="SFLD" id="SFLDS00003">
    <property type="entry name" value="Haloacid_Dehalogenase"/>
    <property type="match status" value="1"/>
</dbReference>
<dbReference type="InterPro" id="IPR011945">
    <property type="entry name" value="HAD-SF_ppase_IA/epoxid_hydro_N"/>
</dbReference>
<comment type="caution">
    <text evidence="2">The sequence shown here is derived from an EMBL/GenBank/DDBJ whole genome shotgun (WGS) entry which is preliminary data.</text>
</comment>
<dbReference type="SFLD" id="SFLDG01129">
    <property type="entry name" value="C1.5:_HAD__Beta-PGM__Phosphata"/>
    <property type="match status" value="1"/>
</dbReference>
<feature type="region of interest" description="Disordered" evidence="1">
    <location>
        <begin position="1"/>
        <end position="23"/>
    </location>
</feature>
<dbReference type="InterPro" id="IPR006439">
    <property type="entry name" value="HAD-SF_hydro_IA"/>
</dbReference>
<dbReference type="SUPFAM" id="SSF56784">
    <property type="entry name" value="HAD-like"/>
    <property type="match status" value="1"/>
</dbReference>
<evidence type="ECO:0000313" key="3">
    <source>
        <dbReference type="Proteomes" id="UP001201812"/>
    </source>
</evidence>
<dbReference type="GO" id="GO:0016787">
    <property type="term" value="F:hydrolase activity"/>
    <property type="evidence" value="ECO:0007669"/>
    <property type="project" value="UniProtKB-KW"/>
</dbReference>
<name>A0AAD4MZU4_9BILA</name>
<dbReference type="Pfam" id="PF00702">
    <property type="entry name" value="Hydrolase"/>
    <property type="match status" value="1"/>
</dbReference>
<dbReference type="Gene3D" id="3.40.50.1000">
    <property type="entry name" value="HAD superfamily/HAD-like"/>
    <property type="match status" value="1"/>
</dbReference>
<evidence type="ECO:0000256" key="1">
    <source>
        <dbReference type="SAM" id="MobiDB-lite"/>
    </source>
</evidence>
<dbReference type="InterPro" id="IPR052898">
    <property type="entry name" value="ACAD10-like"/>
</dbReference>
<dbReference type="InterPro" id="IPR023214">
    <property type="entry name" value="HAD_sf"/>
</dbReference>
<dbReference type="PANTHER" id="PTHR47829:SF1">
    <property type="entry name" value="HAD FAMILY PHOSPHATASE"/>
    <property type="match status" value="1"/>
</dbReference>
<keyword evidence="3" id="KW-1185">Reference proteome</keyword>
<accession>A0AAD4MZU4</accession>
<reference evidence="2" key="1">
    <citation type="submission" date="2022-01" db="EMBL/GenBank/DDBJ databases">
        <title>Genome Sequence Resource for Two Populations of Ditylenchus destructor, the Migratory Endoparasitic Phytonematode.</title>
        <authorList>
            <person name="Zhang H."/>
            <person name="Lin R."/>
            <person name="Xie B."/>
        </authorList>
    </citation>
    <scope>NUCLEOTIDE SEQUENCE</scope>
    <source>
        <strain evidence="2">BazhouSP</strain>
    </source>
</reference>
<dbReference type="NCBIfam" id="TIGR02247">
    <property type="entry name" value="HAD-1A3-hyp"/>
    <property type="match status" value="1"/>
</dbReference>
<feature type="compositionally biased region" description="Basic and acidic residues" evidence="1">
    <location>
        <begin position="1"/>
        <end position="22"/>
    </location>
</feature>
<dbReference type="EMBL" id="JAKKPZ010000025">
    <property type="protein sequence ID" value="KAI1710626.1"/>
    <property type="molecule type" value="Genomic_DNA"/>
</dbReference>
<sequence>METNSDKADGRKDNVKKQKMENGIHLSRSNLSNTNSKYKAVLFDMGGVVIHYQTRDAVKSFGQVPAETKRLFEDYEIGLSCVEEVQKFVKGFYEMDENILAAIEIIRENGFKTGLLTNNGFFDKEKTRSAIIADTSMFDIIVESCRAGIRKPDPRFYQIAIDKLNLAPEECIFLDDVAVNCKAAEKVGMTAIHVAPGDTSSAIDELETLLSIKLK</sequence>